<gene>
    <name evidence="4" type="ORF">CLV30_10388</name>
</gene>
<dbReference type="InterPro" id="IPR041698">
    <property type="entry name" value="Methyltransf_25"/>
</dbReference>
<evidence type="ECO:0000313" key="4">
    <source>
        <dbReference type="EMBL" id="PSL05936.1"/>
    </source>
</evidence>
<dbReference type="OrthoDB" id="7032234at2"/>
<evidence type="ECO:0000256" key="2">
    <source>
        <dbReference type="ARBA" id="ARBA00022679"/>
    </source>
</evidence>
<dbReference type="Gene3D" id="3.40.50.150">
    <property type="entry name" value="Vaccinia Virus protein VP39"/>
    <property type="match status" value="1"/>
</dbReference>
<dbReference type="Proteomes" id="UP000243528">
    <property type="component" value="Unassembled WGS sequence"/>
</dbReference>
<keyword evidence="1 4" id="KW-0489">Methyltransferase</keyword>
<dbReference type="CDD" id="cd02440">
    <property type="entry name" value="AdoMet_MTases"/>
    <property type="match status" value="1"/>
</dbReference>
<evidence type="ECO:0000313" key="5">
    <source>
        <dbReference type="Proteomes" id="UP000243528"/>
    </source>
</evidence>
<dbReference type="InterPro" id="IPR029063">
    <property type="entry name" value="SAM-dependent_MTases_sf"/>
</dbReference>
<name>A0A2P8E8X8_9ACTN</name>
<reference evidence="4 5" key="1">
    <citation type="submission" date="2018-03" db="EMBL/GenBank/DDBJ databases">
        <title>Genomic Encyclopedia of Archaeal and Bacterial Type Strains, Phase II (KMG-II): from individual species to whole genera.</title>
        <authorList>
            <person name="Goeker M."/>
        </authorList>
    </citation>
    <scope>NUCLEOTIDE SEQUENCE [LARGE SCALE GENOMIC DNA]</scope>
    <source>
        <strain evidence="4 5">DSM 45211</strain>
    </source>
</reference>
<dbReference type="GO" id="GO:0032259">
    <property type="term" value="P:methylation"/>
    <property type="evidence" value="ECO:0007669"/>
    <property type="project" value="UniProtKB-KW"/>
</dbReference>
<evidence type="ECO:0000259" key="3">
    <source>
        <dbReference type="Pfam" id="PF13649"/>
    </source>
</evidence>
<accession>A0A2P8E8X8</accession>
<comment type="caution">
    <text evidence="4">The sequence shown here is derived from an EMBL/GenBank/DDBJ whole genome shotgun (WGS) entry which is preliminary data.</text>
</comment>
<sequence>MPEDREARIRAFDAAATDFERLGHHLWDPIGAATVDVTSPRAGERVLDACCGHGASAVPAARRVGADGLVDAVDVSAPMIDLLNRRADGISQLRARQGDVTSWPRGDYDVVQSALGIFFFPDMDAGTEQLIGRARPGGRVGLTIWRRGAMDAAGDHLRAAVARVTGTEPADRPARRPIDRINQPDTYEAWLTERGLADVTVTEHDLRIPTTPDVAWLIVTGSGYVAALDDLGPDQVEAVRDAYLESLRRDGVDEIDATTLIGLGTRAH</sequence>
<dbReference type="PANTHER" id="PTHR43861">
    <property type="entry name" value="TRANS-ACONITATE 2-METHYLTRANSFERASE-RELATED"/>
    <property type="match status" value="1"/>
</dbReference>
<protein>
    <submittedName>
        <fullName evidence="4">Methyltransferase family protein</fullName>
    </submittedName>
</protein>
<proteinExistence type="predicted"/>
<feature type="domain" description="Methyltransferase" evidence="3">
    <location>
        <begin position="46"/>
        <end position="138"/>
    </location>
</feature>
<keyword evidence="2 4" id="KW-0808">Transferase</keyword>
<dbReference type="GO" id="GO:0008168">
    <property type="term" value="F:methyltransferase activity"/>
    <property type="evidence" value="ECO:0007669"/>
    <property type="project" value="UniProtKB-KW"/>
</dbReference>
<keyword evidence="5" id="KW-1185">Reference proteome</keyword>
<dbReference type="SUPFAM" id="SSF53335">
    <property type="entry name" value="S-adenosyl-L-methionine-dependent methyltransferases"/>
    <property type="match status" value="1"/>
</dbReference>
<dbReference type="PANTHER" id="PTHR43861:SF1">
    <property type="entry name" value="TRANS-ACONITATE 2-METHYLTRANSFERASE"/>
    <property type="match status" value="1"/>
</dbReference>
<organism evidence="4 5">
    <name type="scientific">Haloactinopolyspora alba</name>
    <dbReference type="NCBI Taxonomy" id="648780"/>
    <lineage>
        <taxon>Bacteria</taxon>
        <taxon>Bacillati</taxon>
        <taxon>Actinomycetota</taxon>
        <taxon>Actinomycetes</taxon>
        <taxon>Jiangellales</taxon>
        <taxon>Jiangellaceae</taxon>
        <taxon>Haloactinopolyspora</taxon>
    </lineage>
</organism>
<dbReference type="EMBL" id="PYGE01000003">
    <property type="protein sequence ID" value="PSL05936.1"/>
    <property type="molecule type" value="Genomic_DNA"/>
</dbReference>
<dbReference type="AlphaFoldDB" id="A0A2P8E8X8"/>
<dbReference type="RefSeq" id="WP_106536171.1">
    <property type="nucleotide sequence ID" value="NZ_ML142901.1"/>
</dbReference>
<dbReference type="Pfam" id="PF13649">
    <property type="entry name" value="Methyltransf_25"/>
    <property type="match status" value="1"/>
</dbReference>
<evidence type="ECO:0000256" key="1">
    <source>
        <dbReference type="ARBA" id="ARBA00022603"/>
    </source>
</evidence>